<reference evidence="3 4" key="1">
    <citation type="submission" date="2014-01" db="EMBL/GenBank/DDBJ databases">
        <title>Sulfitobacter sp. H3 (MCCC 1A00686) Genome Sequencing.</title>
        <authorList>
            <person name="Lai Q."/>
            <person name="Hong Z."/>
        </authorList>
    </citation>
    <scope>NUCLEOTIDE SEQUENCE [LARGE SCALE GENOMIC DNA]</scope>
    <source>
        <strain evidence="3 4">H3</strain>
    </source>
</reference>
<proteinExistence type="predicted"/>
<keyword evidence="4" id="KW-1185">Reference proteome</keyword>
<keyword evidence="1" id="KW-0732">Signal</keyword>
<dbReference type="AlphaFoldDB" id="A0A073J1K1"/>
<dbReference type="InterPro" id="IPR053167">
    <property type="entry name" value="Spore_coat_component"/>
</dbReference>
<organism evidence="3 4">
    <name type="scientific">Pseudosulfitobacter pseudonitzschiae</name>
    <dbReference type="NCBI Taxonomy" id="1402135"/>
    <lineage>
        <taxon>Bacteria</taxon>
        <taxon>Pseudomonadati</taxon>
        <taxon>Pseudomonadota</taxon>
        <taxon>Alphaproteobacteria</taxon>
        <taxon>Rhodobacterales</taxon>
        <taxon>Roseobacteraceae</taxon>
        <taxon>Pseudosulfitobacter</taxon>
    </lineage>
</organism>
<dbReference type="PANTHER" id="PTHR37089">
    <property type="entry name" value="PROTEIN U-RELATED"/>
    <property type="match status" value="1"/>
</dbReference>
<dbReference type="GeneID" id="68869224"/>
<sequence>MTRFLPLCAALLLACMVMAPRAAQAACTASVSNINFGSISVRSGATNRTSGTITVECRGELADVVGVCLSFGAGQGGASSGNNPRYMRGVSGEILSYQLRPLGYGEGFGVLEQIYVPVVMVLGSGSAQVPVYADVTSRSVSVGSGSYSSTFSGSADISMKYGLIACDLPGKAATVPPFTVSAQVVPSCELVVSPLAFGIISSSIQQPKDASSSITVRCTSDTNYTVSLGAGQSGETANRILRNGTETLSYGLYRDAGRSAPWGDTASTRAVGYGTGTDNVFTVYGRIPAGQNAYVGVYTDNVVVTVNY</sequence>
<gene>
    <name evidence="3" type="ORF">SUH3_13970</name>
</gene>
<dbReference type="Proteomes" id="UP000027746">
    <property type="component" value="Unassembled WGS sequence"/>
</dbReference>
<name>A0A073J1K1_9RHOB</name>
<dbReference type="EMBL" id="JAMD01000003">
    <property type="protein sequence ID" value="KEJ96463.1"/>
    <property type="molecule type" value="Genomic_DNA"/>
</dbReference>
<feature type="domain" description="Spore coat protein U/FanG" evidence="2">
    <location>
        <begin position="178"/>
        <end position="305"/>
    </location>
</feature>
<evidence type="ECO:0000259" key="2">
    <source>
        <dbReference type="Pfam" id="PF05229"/>
    </source>
</evidence>
<dbReference type="SMART" id="SM00972">
    <property type="entry name" value="SCPU"/>
    <property type="match status" value="2"/>
</dbReference>
<dbReference type="RefSeq" id="WP_037923822.1">
    <property type="nucleotide sequence ID" value="NZ_CP054599.1"/>
</dbReference>
<dbReference type="OrthoDB" id="7478692at2"/>
<feature type="signal peptide" evidence="1">
    <location>
        <begin position="1"/>
        <end position="25"/>
    </location>
</feature>
<evidence type="ECO:0000313" key="4">
    <source>
        <dbReference type="Proteomes" id="UP000027746"/>
    </source>
</evidence>
<evidence type="ECO:0000313" key="3">
    <source>
        <dbReference type="EMBL" id="KEJ96463.1"/>
    </source>
</evidence>
<evidence type="ECO:0000256" key="1">
    <source>
        <dbReference type="SAM" id="SignalP"/>
    </source>
</evidence>
<accession>A0A073J1K1</accession>
<feature type="chain" id="PRO_5001692030" description="Spore coat protein U/FanG domain-containing protein" evidence="1">
    <location>
        <begin position="26"/>
        <end position="308"/>
    </location>
</feature>
<dbReference type="PROSITE" id="PS51257">
    <property type="entry name" value="PROKAR_LIPOPROTEIN"/>
    <property type="match status" value="1"/>
</dbReference>
<comment type="caution">
    <text evidence="3">The sequence shown here is derived from an EMBL/GenBank/DDBJ whole genome shotgun (WGS) entry which is preliminary data.</text>
</comment>
<feature type="domain" description="Spore coat protein U/FanG" evidence="2">
    <location>
        <begin position="21"/>
        <end position="151"/>
    </location>
</feature>
<dbReference type="Pfam" id="PF05229">
    <property type="entry name" value="SCPU"/>
    <property type="match status" value="2"/>
</dbReference>
<dbReference type="InterPro" id="IPR007893">
    <property type="entry name" value="Spore_coat_U/FanG"/>
</dbReference>
<protein>
    <recommendedName>
        <fullName evidence="2">Spore coat protein U/FanG domain-containing protein</fullName>
    </recommendedName>
</protein>